<proteinExistence type="predicted"/>
<reference evidence="2" key="1">
    <citation type="submission" date="2023-03" db="UniProtKB">
        <authorList>
            <consortium name="EnsemblPlants"/>
        </authorList>
    </citation>
    <scope>IDENTIFICATION</scope>
</reference>
<evidence type="ECO:0000313" key="2">
    <source>
        <dbReference type="EnsemblPlants" id="MELO3C027414.2.1"/>
    </source>
</evidence>
<name>A0A9I9E2F7_CUCME</name>
<evidence type="ECO:0000256" key="1">
    <source>
        <dbReference type="SAM" id="MobiDB-lite"/>
    </source>
</evidence>
<dbReference type="EnsemblPlants" id="MELO3C027414.2.1">
    <property type="protein sequence ID" value="MELO3C027414.2.1"/>
    <property type="gene ID" value="MELO3C027414.2"/>
</dbReference>
<organism evidence="2">
    <name type="scientific">Cucumis melo</name>
    <name type="common">Muskmelon</name>
    <dbReference type="NCBI Taxonomy" id="3656"/>
    <lineage>
        <taxon>Eukaryota</taxon>
        <taxon>Viridiplantae</taxon>
        <taxon>Streptophyta</taxon>
        <taxon>Embryophyta</taxon>
        <taxon>Tracheophyta</taxon>
        <taxon>Spermatophyta</taxon>
        <taxon>Magnoliopsida</taxon>
        <taxon>eudicotyledons</taxon>
        <taxon>Gunneridae</taxon>
        <taxon>Pentapetalae</taxon>
        <taxon>rosids</taxon>
        <taxon>fabids</taxon>
        <taxon>Cucurbitales</taxon>
        <taxon>Cucurbitaceae</taxon>
        <taxon>Benincaseae</taxon>
        <taxon>Cucumis</taxon>
    </lineage>
</organism>
<protein>
    <submittedName>
        <fullName evidence="2">Uncharacterized protein</fullName>
    </submittedName>
</protein>
<dbReference type="Gramene" id="MELO3C027414.2.1">
    <property type="protein sequence ID" value="MELO3C027414.2.1"/>
    <property type="gene ID" value="MELO3C027414.2"/>
</dbReference>
<sequence>ESDSEARTVCIGLAKKNKIVGSGLDLEEKSRTDKGRSQSNGNDQFPEARQE</sequence>
<dbReference type="AlphaFoldDB" id="A0A9I9E2F7"/>
<feature type="region of interest" description="Disordered" evidence="1">
    <location>
        <begin position="23"/>
        <end position="51"/>
    </location>
</feature>
<accession>A0A9I9E2F7</accession>
<feature type="compositionally biased region" description="Basic and acidic residues" evidence="1">
    <location>
        <begin position="26"/>
        <end position="36"/>
    </location>
</feature>